<feature type="domain" description="Methyltransferase FkbM" evidence="2">
    <location>
        <begin position="142"/>
        <end position="288"/>
    </location>
</feature>
<dbReference type="Proteomes" id="UP000320176">
    <property type="component" value="Unassembled WGS sequence"/>
</dbReference>
<dbReference type="Pfam" id="PF05050">
    <property type="entry name" value="Methyltransf_21"/>
    <property type="match status" value="1"/>
</dbReference>
<keyword evidence="4" id="KW-1185">Reference proteome</keyword>
<dbReference type="Gene3D" id="3.40.50.150">
    <property type="entry name" value="Vaccinia Virus protein VP39"/>
    <property type="match status" value="1"/>
</dbReference>
<dbReference type="InterPro" id="IPR006342">
    <property type="entry name" value="FkbM_mtfrase"/>
</dbReference>
<keyword evidence="3" id="KW-0489">Methyltransferase</keyword>
<dbReference type="GO" id="GO:0032259">
    <property type="term" value="P:methylation"/>
    <property type="evidence" value="ECO:0007669"/>
    <property type="project" value="UniProtKB-KW"/>
</dbReference>
<accession>A0A5C6B3J8</accession>
<evidence type="ECO:0000313" key="3">
    <source>
        <dbReference type="EMBL" id="TWU05949.1"/>
    </source>
</evidence>
<dbReference type="InterPro" id="IPR029063">
    <property type="entry name" value="SAM-dependent_MTases_sf"/>
</dbReference>
<dbReference type="AlphaFoldDB" id="A0A5C6B3J8"/>
<organism evidence="3 4">
    <name type="scientific">Stieleria varia</name>
    <dbReference type="NCBI Taxonomy" id="2528005"/>
    <lineage>
        <taxon>Bacteria</taxon>
        <taxon>Pseudomonadati</taxon>
        <taxon>Planctomycetota</taxon>
        <taxon>Planctomycetia</taxon>
        <taxon>Pirellulales</taxon>
        <taxon>Pirellulaceae</taxon>
        <taxon>Stieleria</taxon>
    </lineage>
</organism>
<proteinExistence type="predicted"/>
<protein>
    <submittedName>
        <fullName evidence="3">Methyltransferase domain protein</fullName>
    </submittedName>
</protein>
<dbReference type="PANTHER" id="PTHR34203">
    <property type="entry name" value="METHYLTRANSFERASE, FKBM FAMILY PROTEIN"/>
    <property type="match status" value="1"/>
</dbReference>
<evidence type="ECO:0000256" key="1">
    <source>
        <dbReference type="SAM" id="MobiDB-lite"/>
    </source>
</evidence>
<evidence type="ECO:0000313" key="4">
    <source>
        <dbReference type="Proteomes" id="UP000320176"/>
    </source>
</evidence>
<comment type="caution">
    <text evidence="3">The sequence shown here is derived from an EMBL/GenBank/DDBJ whole genome shotgun (WGS) entry which is preliminary data.</text>
</comment>
<dbReference type="PANTHER" id="PTHR34203:SF15">
    <property type="entry name" value="SLL1173 PROTEIN"/>
    <property type="match status" value="1"/>
</dbReference>
<dbReference type="InterPro" id="IPR052514">
    <property type="entry name" value="SAM-dependent_MTase"/>
</dbReference>
<dbReference type="GO" id="GO:0008168">
    <property type="term" value="F:methyltransferase activity"/>
    <property type="evidence" value="ECO:0007669"/>
    <property type="project" value="UniProtKB-KW"/>
</dbReference>
<keyword evidence="3" id="KW-0808">Transferase</keyword>
<dbReference type="SUPFAM" id="SSF53335">
    <property type="entry name" value="S-adenosyl-L-methionine-dependent methyltransferases"/>
    <property type="match status" value="1"/>
</dbReference>
<name>A0A5C6B3J8_9BACT</name>
<sequence>MLNWKDSSESSWQKNGERKRFANPTPVPFIEIRMSDVKTRDAKTKDVTVAESTLNWSNHRIRWTIGRLFNHLFRVAEVSVAQKVFRNLPSPCLTTRNLFGYRMHLDLSRSLSQQLLYLMGERHITERALINEHVKPGMSVVDVGANIGYHVLMFAQRIGGSGRITAIEPSPENLTELKANISGNTLKNVDLYEIAVGSRETTVEVRGGINSGIQTEGQGIAAVDMKPLSEVVREKCDFIKIDVDGYEAEVVEGAFDVLRRDRPVLLLELHPHLLPRFGSNVQTVVARLREIYNHIEGYDQFRAKEDSVIRRVLRRYAVPDKLRAIDELDSVIELADADQHNWTFWIIARNV</sequence>
<dbReference type="NCBIfam" id="TIGR01444">
    <property type="entry name" value="fkbM_fam"/>
    <property type="match status" value="1"/>
</dbReference>
<reference evidence="3 4" key="1">
    <citation type="submission" date="2019-02" db="EMBL/GenBank/DDBJ databases">
        <title>Deep-cultivation of Planctomycetes and their phenomic and genomic characterization uncovers novel biology.</title>
        <authorList>
            <person name="Wiegand S."/>
            <person name="Jogler M."/>
            <person name="Boedeker C."/>
            <person name="Pinto D."/>
            <person name="Vollmers J."/>
            <person name="Rivas-Marin E."/>
            <person name="Kohn T."/>
            <person name="Peeters S.H."/>
            <person name="Heuer A."/>
            <person name="Rast P."/>
            <person name="Oberbeckmann S."/>
            <person name="Bunk B."/>
            <person name="Jeske O."/>
            <person name="Meyerdierks A."/>
            <person name="Storesund J.E."/>
            <person name="Kallscheuer N."/>
            <person name="Luecker S."/>
            <person name="Lage O.M."/>
            <person name="Pohl T."/>
            <person name="Merkel B.J."/>
            <person name="Hornburger P."/>
            <person name="Mueller R.-W."/>
            <person name="Bruemmer F."/>
            <person name="Labrenz M."/>
            <person name="Spormann A.M."/>
            <person name="Op Den Camp H."/>
            <person name="Overmann J."/>
            <person name="Amann R."/>
            <person name="Jetten M.S.M."/>
            <person name="Mascher T."/>
            <person name="Medema M.H."/>
            <person name="Devos D.P."/>
            <person name="Kaster A.-K."/>
            <person name="Ovreas L."/>
            <person name="Rohde M."/>
            <person name="Galperin M.Y."/>
            <person name="Jogler C."/>
        </authorList>
    </citation>
    <scope>NUCLEOTIDE SEQUENCE [LARGE SCALE GENOMIC DNA]</scope>
    <source>
        <strain evidence="3 4">Pla52n</strain>
    </source>
</reference>
<evidence type="ECO:0000259" key="2">
    <source>
        <dbReference type="Pfam" id="PF05050"/>
    </source>
</evidence>
<dbReference type="EMBL" id="SJPN01000002">
    <property type="protein sequence ID" value="TWU05949.1"/>
    <property type="molecule type" value="Genomic_DNA"/>
</dbReference>
<gene>
    <name evidence="3" type="ORF">Pla52n_16650</name>
</gene>
<feature type="region of interest" description="Disordered" evidence="1">
    <location>
        <begin position="1"/>
        <end position="23"/>
    </location>
</feature>